<dbReference type="EMBL" id="AZDA01000140">
    <property type="protein sequence ID" value="KRK32583.1"/>
    <property type="molecule type" value="Genomic_DNA"/>
</dbReference>
<dbReference type="AlphaFoldDB" id="A0A0R1GP14"/>
<dbReference type="Proteomes" id="UP000051461">
    <property type="component" value="Unassembled WGS sequence"/>
</dbReference>
<feature type="domain" description="Phage conserved hypothetical protein C-terminal" evidence="1">
    <location>
        <begin position="165"/>
        <end position="216"/>
    </location>
</feature>
<dbReference type="Pfam" id="PF09524">
    <property type="entry name" value="Phg_2220_C"/>
    <property type="match status" value="1"/>
</dbReference>
<evidence type="ECO:0000259" key="1">
    <source>
        <dbReference type="Pfam" id="PF09524"/>
    </source>
</evidence>
<accession>A0A0R1GP14</accession>
<dbReference type="RefSeq" id="WP_057905845.1">
    <property type="nucleotide sequence ID" value="NZ_AZDA01000140.1"/>
</dbReference>
<organism evidence="3 4">
    <name type="scientific">Loigolactobacillus bifermentans DSM 20003</name>
    <dbReference type="NCBI Taxonomy" id="1423726"/>
    <lineage>
        <taxon>Bacteria</taxon>
        <taxon>Bacillati</taxon>
        <taxon>Bacillota</taxon>
        <taxon>Bacilli</taxon>
        <taxon>Lactobacillales</taxon>
        <taxon>Lactobacillaceae</taxon>
        <taxon>Loigolactobacillus</taxon>
    </lineage>
</organism>
<dbReference type="STRING" id="1423726.FC07_GL002010"/>
<keyword evidence="4" id="KW-1185">Reference proteome</keyword>
<gene>
    <name evidence="3" type="ORF">FC07_GL002010</name>
</gene>
<sequence>MAIYLHLDRLIGLPEYRQLLSDHSRVRYPAHYLWLRLLIEAKRINDHGRFSHSRTQPYTMKAIGQLTYMPNPRTLKHALDLLHSLQLITVKAHIIYVSHWDYLTRQAEHQLIPAATPPTDVQPPFQSERRYPLPKVPLTEGLKKQARDLLFEFNREQPDLNNGQNLRYVIFWLQQGYNPATLARVYQFKRAEWQRSPRMQPFIRPSTIFGAKFPSYQAALPAPPHVHHFKGPTAEAALTNLCVACNFDVAAILKQAAREHLTTTEAEVTALVQSLRV</sequence>
<name>A0A0R1GP14_9LACO</name>
<protein>
    <submittedName>
        <fullName evidence="3">Uncharacterized protein</fullName>
    </submittedName>
</protein>
<evidence type="ECO:0000259" key="2">
    <source>
        <dbReference type="Pfam" id="PF09681"/>
    </source>
</evidence>
<feature type="domain" description="Phage replisome organiser N-terminal" evidence="2">
    <location>
        <begin position="28"/>
        <end position="103"/>
    </location>
</feature>
<comment type="caution">
    <text evidence="3">The sequence shown here is derived from an EMBL/GenBank/DDBJ whole genome shotgun (WGS) entry which is preliminary data.</text>
</comment>
<evidence type="ECO:0000313" key="4">
    <source>
        <dbReference type="Proteomes" id="UP000051461"/>
    </source>
</evidence>
<dbReference type="Pfam" id="PF09681">
    <property type="entry name" value="Phage_rep_org_N"/>
    <property type="match status" value="1"/>
</dbReference>
<dbReference type="InterPro" id="IPR011741">
    <property type="entry name" value="Phg_2220_C"/>
</dbReference>
<dbReference type="PATRIC" id="fig|1423726.3.peg.2085"/>
<proteinExistence type="predicted"/>
<reference evidence="3 4" key="1">
    <citation type="journal article" date="2015" name="Genome Announc.">
        <title>Expanding the biotechnology potential of lactobacilli through comparative genomics of 213 strains and associated genera.</title>
        <authorList>
            <person name="Sun Z."/>
            <person name="Harris H.M."/>
            <person name="McCann A."/>
            <person name="Guo C."/>
            <person name="Argimon S."/>
            <person name="Zhang W."/>
            <person name="Yang X."/>
            <person name="Jeffery I.B."/>
            <person name="Cooney J.C."/>
            <person name="Kagawa T.F."/>
            <person name="Liu W."/>
            <person name="Song Y."/>
            <person name="Salvetti E."/>
            <person name="Wrobel A."/>
            <person name="Rasinkangas P."/>
            <person name="Parkhill J."/>
            <person name="Rea M.C."/>
            <person name="O'Sullivan O."/>
            <person name="Ritari J."/>
            <person name="Douillard F.P."/>
            <person name="Paul Ross R."/>
            <person name="Yang R."/>
            <person name="Briner A.E."/>
            <person name="Felis G.E."/>
            <person name="de Vos W.M."/>
            <person name="Barrangou R."/>
            <person name="Klaenhammer T.R."/>
            <person name="Caufield P.W."/>
            <person name="Cui Y."/>
            <person name="Zhang H."/>
            <person name="O'Toole P.W."/>
        </authorList>
    </citation>
    <scope>NUCLEOTIDE SEQUENCE [LARGE SCALE GENOMIC DNA]</scope>
    <source>
        <strain evidence="3 4">DSM 20003</strain>
    </source>
</reference>
<evidence type="ECO:0000313" key="3">
    <source>
        <dbReference type="EMBL" id="KRK32583.1"/>
    </source>
</evidence>
<dbReference type="InterPro" id="IPR010056">
    <property type="entry name" value="Phage_rep_org__N"/>
</dbReference>